<dbReference type="NCBIfam" id="NF005882">
    <property type="entry name" value="PRK07843.1"/>
    <property type="match status" value="1"/>
</dbReference>
<protein>
    <recommendedName>
        <fullName evidence="9">3-oxosteroid 1-dehydrogenase</fullName>
        <ecNumber evidence="8">1.3.99.4</ecNumber>
    </recommendedName>
</protein>
<feature type="domain" description="FAD-dependent oxidoreductase 2 FAD-binding" evidence="11">
    <location>
        <begin position="8"/>
        <end position="535"/>
    </location>
</feature>
<sequence length="584" mass="62305">MTQEFEFDVVVVGSGAAGMTAALTAAYRGLSVTLIEKSRSFGGSTARSGGGIWIPNNPVLQAAGVPDSPELARTYLKAVVGDRVPEAKQRAFLDHGPEMMRYIGARSKYWQFVYDRGYSDYHPEFPGGLAQGRSIEPAPIDGRLLGGDLHKINQPTMSGPKGIAFTVSDFHDLNMIARTWAGKRTAMKVGAQAVANKLRGRLPLSLGKALAARLWLSLRDAGVPVWLNTPLTELVTEAGAVVGVRAEHQGAPVLIRARRGVVLAAGGFEHNLEMRKQYISGPQSTEWTVGATENVGEGIVAGQKVGGAVDLMDDAWWGPSVRNPDGPPFFCLAERSQPGGLMVNHAGERFVNESAPYVNVVHAMYEQEASGVRHIPAYFIMDQTFRDRYLFLGNFPKRPIPQKYLDAGIITQADTLDELANKIGVPAATLTATVQRFNGFARSGRDQDFGRGDSAYDRYYGDPTVQPNPCLAPLEKGPFYAVEMVPGDLGTKGGLTTDEYARVLDDQGTPIAGLYAAGNNSASVMGNDYAGAGATIGPAMVFGFIAANHLADRREPVAAADSVSGSGSKLTTKARNGSGDEGQA</sequence>
<evidence type="ECO:0000256" key="4">
    <source>
        <dbReference type="ARBA" id="ARBA00023002"/>
    </source>
</evidence>
<keyword evidence="4 12" id="KW-0560">Oxidoreductase</keyword>
<evidence type="ECO:0000313" key="12">
    <source>
        <dbReference type="EMBL" id="NKY84532.1"/>
    </source>
</evidence>
<keyword evidence="5" id="KW-0753">Steroid metabolism</keyword>
<organism evidence="12 13">
    <name type="scientific">Nocardia veterana</name>
    <dbReference type="NCBI Taxonomy" id="132249"/>
    <lineage>
        <taxon>Bacteria</taxon>
        <taxon>Bacillati</taxon>
        <taxon>Actinomycetota</taxon>
        <taxon>Actinomycetes</taxon>
        <taxon>Mycobacteriales</taxon>
        <taxon>Nocardiaceae</taxon>
        <taxon>Nocardia</taxon>
    </lineage>
</organism>
<dbReference type="InterPro" id="IPR036188">
    <property type="entry name" value="FAD/NAD-bd_sf"/>
</dbReference>
<dbReference type="PANTHER" id="PTHR43400:SF10">
    <property type="entry name" value="3-OXOSTEROID 1-DEHYDROGENASE"/>
    <property type="match status" value="1"/>
</dbReference>
<gene>
    <name evidence="12" type="ORF">HGA07_02690</name>
</gene>
<dbReference type="RefSeq" id="WP_083893107.1">
    <property type="nucleotide sequence ID" value="NZ_CAWPHS010000012.1"/>
</dbReference>
<dbReference type="Pfam" id="PF00890">
    <property type="entry name" value="FAD_binding_2"/>
    <property type="match status" value="1"/>
</dbReference>
<accession>A0A7X6RFX8</accession>
<reference evidence="12 13" key="1">
    <citation type="submission" date="2020-04" db="EMBL/GenBank/DDBJ databases">
        <title>MicrobeNet Type strains.</title>
        <authorList>
            <person name="Nicholson A.C."/>
        </authorList>
    </citation>
    <scope>NUCLEOTIDE SEQUENCE [LARGE SCALE GENOMIC DNA]</scope>
    <source>
        <strain evidence="12 13">DSM 44445</strain>
    </source>
</reference>
<evidence type="ECO:0000256" key="10">
    <source>
        <dbReference type="SAM" id="MobiDB-lite"/>
    </source>
</evidence>
<evidence type="ECO:0000256" key="9">
    <source>
        <dbReference type="ARBA" id="ARBA00069709"/>
    </source>
</evidence>
<dbReference type="InterPro" id="IPR003953">
    <property type="entry name" value="FAD-dep_OxRdtase_2_FAD-bd"/>
</dbReference>
<dbReference type="AlphaFoldDB" id="A0A7X6RFX8"/>
<comment type="cofactor">
    <cofactor evidence="1">
        <name>FAD</name>
        <dbReference type="ChEBI" id="CHEBI:57692"/>
    </cofactor>
</comment>
<keyword evidence="5" id="KW-0443">Lipid metabolism</keyword>
<comment type="caution">
    <text evidence="12">The sequence shown here is derived from an EMBL/GenBank/DDBJ whole genome shotgun (WGS) entry which is preliminary data.</text>
</comment>
<dbReference type="EC" id="1.3.99.4" evidence="8"/>
<dbReference type="PRINTS" id="PR00411">
    <property type="entry name" value="PNDRDTASEI"/>
</dbReference>
<evidence type="ECO:0000256" key="7">
    <source>
        <dbReference type="ARBA" id="ARBA00061147"/>
    </source>
</evidence>
<keyword evidence="13" id="KW-1185">Reference proteome</keyword>
<evidence type="ECO:0000256" key="2">
    <source>
        <dbReference type="ARBA" id="ARBA00022630"/>
    </source>
</evidence>
<comment type="catalytic activity">
    <reaction evidence="6">
        <text>a 3-oxosteroid + A = a 3-oxo-Delta(1)-steroid + AH2</text>
        <dbReference type="Rhea" id="RHEA:13329"/>
        <dbReference type="ChEBI" id="CHEBI:13193"/>
        <dbReference type="ChEBI" id="CHEBI:17499"/>
        <dbReference type="ChEBI" id="CHEBI:20156"/>
        <dbReference type="ChEBI" id="CHEBI:47788"/>
        <dbReference type="EC" id="1.3.99.4"/>
    </reaction>
</comment>
<dbReference type="GO" id="GO:0008202">
    <property type="term" value="P:steroid metabolic process"/>
    <property type="evidence" value="ECO:0007669"/>
    <property type="project" value="UniProtKB-KW"/>
</dbReference>
<evidence type="ECO:0000256" key="6">
    <source>
        <dbReference type="ARBA" id="ARBA00051951"/>
    </source>
</evidence>
<feature type="region of interest" description="Disordered" evidence="10">
    <location>
        <begin position="556"/>
        <end position="584"/>
    </location>
</feature>
<evidence type="ECO:0000256" key="3">
    <source>
        <dbReference type="ARBA" id="ARBA00022827"/>
    </source>
</evidence>
<evidence type="ECO:0000256" key="5">
    <source>
        <dbReference type="ARBA" id="ARBA00023221"/>
    </source>
</evidence>
<name>A0A7X6RFX8_9NOCA</name>
<evidence type="ECO:0000313" key="13">
    <source>
        <dbReference type="Proteomes" id="UP000523447"/>
    </source>
</evidence>
<keyword evidence="2" id="KW-0285">Flavoprotein</keyword>
<evidence type="ECO:0000259" key="11">
    <source>
        <dbReference type="Pfam" id="PF00890"/>
    </source>
</evidence>
<dbReference type="Proteomes" id="UP000523447">
    <property type="component" value="Unassembled WGS sequence"/>
</dbReference>
<keyword evidence="3" id="KW-0274">FAD</keyword>
<dbReference type="InterPro" id="IPR050315">
    <property type="entry name" value="FAD-oxidoreductase_2"/>
</dbReference>
<dbReference type="SUPFAM" id="SSF56425">
    <property type="entry name" value="Succinate dehydrogenase/fumarate reductase flavoprotein, catalytic domain"/>
    <property type="match status" value="1"/>
</dbReference>
<dbReference type="GO" id="GO:0047571">
    <property type="term" value="F:3-oxosteroid 1-dehydrogenase activity"/>
    <property type="evidence" value="ECO:0007669"/>
    <property type="project" value="UniProtKB-EC"/>
</dbReference>
<feature type="compositionally biased region" description="Low complexity" evidence="10">
    <location>
        <begin position="557"/>
        <end position="568"/>
    </location>
</feature>
<dbReference type="PANTHER" id="PTHR43400">
    <property type="entry name" value="FUMARATE REDUCTASE"/>
    <property type="match status" value="1"/>
</dbReference>
<dbReference type="FunFam" id="3.50.50.60:FF:000208">
    <property type="entry name" value="3-ketosteroid dehydrogenase"/>
    <property type="match status" value="1"/>
</dbReference>
<proteinExistence type="inferred from homology"/>
<evidence type="ECO:0000256" key="1">
    <source>
        <dbReference type="ARBA" id="ARBA00001974"/>
    </source>
</evidence>
<evidence type="ECO:0000256" key="8">
    <source>
        <dbReference type="ARBA" id="ARBA00066536"/>
    </source>
</evidence>
<dbReference type="SUPFAM" id="SSF51905">
    <property type="entry name" value="FAD/NAD(P)-binding domain"/>
    <property type="match status" value="1"/>
</dbReference>
<comment type="similarity">
    <text evidence="7">Belongs to the FAD-dependent oxidoreductase 2 family. 3-oxosteroid dehydrogenase subfamily.</text>
</comment>
<dbReference type="InterPro" id="IPR027477">
    <property type="entry name" value="Succ_DH/fumarate_Rdtase_cat_sf"/>
</dbReference>
<dbReference type="EMBL" id="JAAXPE010000002">
    <property type="protein sequence ID" value="NKY84532.1"/>
    <property type="molecule type" value="Genomic_DNA"/>
</dbReference>
<dbReference type="Gene3D" id="3.50.50.60">
    <property type="entry name" value="FAD/NAD(P)-binding domain"/>
    <property type="match status" value="2"/>
</dbReference>